<evidence type="ECO:0000313" key="1">
    <source>
        <dbReference type="EMBL" id="PZW18016.1"/>
    </source>
</evidence>
<evidence type="ECO:0000313" key="2">
    <source>
        <dbReference type="Proteomes" id="UP000248806"/>
    </source>
</evidence>
<name>A0A326TQ79_THEHA</name>
<proteinExistence type="predicted"/>
<dbReference type="RefSeq" id="WP_111326932.1">
    <property type="nucleotide sequence ID" value="NZ_BIFX01000002.1"/>
</dbReference>
<keyword evidence="2" id="KW-1185">Reference proteome</keyword>
<accession>A0A326TQ79</accession>
<dbReference type="Proteomes" id="UP000248806">
    <property type="component" value="Unassembled WGS sequence"/>
</dbReference>
<dbReference type="EMBL" id="QKUF01000069">
    <property type="protein sequence ID" value="PZW18016.1"/>
    <property type="molecule type" value="Genomic_DNA"/>
</dbReference>
<comment type="caution">
    <text evidence="1">The sequence shown here is derived from an EMBL/GenBank/DDBJ whole genome shotgun (WGS) entry which is preliminary data.</text>
</comment>
<sequence length="62" mass="7238">MQQQNDFEVRGGEEVLYAGNDVEEARKVFFAVAKEQAYYDRKITFYVNGNIAAEFLERPDTR</sequence>
<dbReference type="AlphaFoldDB" id="A0A326TQ79"/>
<reference evidence="1 2" key="1">
    <citation type="submission" date="2018-06" db="EMBL/GenBank/DDBJ databases">
        <title>Genomic Encyclopedia of Archaeal and Bacterial Type Strains, Phase II (KMG-II): from individual species to whole genera.</title>
        <authorList>
            <person name="Goeker M."/>
        </authorList>
    </citation>
    <scope>NUCLEOTIDE SEQUENCE [LARGE SCALE GENOMIC DNA]</scope>
    <source>
        <strain evidence="1 2">ATCC BAA-1881</strain>
    </source>
</reference>
<gene>
    <name evidence="1" type="ORF">EI42_06423</name>
</gene>
<organism evidence="1 2">
    <name type="scientific">Thermosporothrix hazakensis</name>
    <dbReference type="NCBI Taxonomy" id="644383"/>
    <lineage>
        <taxon>Bacteria</taxon>
        <taxon>Bacillati</taxon>
        <taxon>Chloroflexota</taxon>
        <taxon>Ktedonobacteria</taxon>
        <taxon>Ktedonobacterales</taxon>
        <taxon>Thermosporotrichaceae</taxon>
        <taxon>Thermosporothrix</taxon>
    </lineage>
</organism>
<protein>
    <submittedName>
        <fullName evidence="1">Uncharacterized protein</fullName>
    </submittedName>
</protein>